<protein>
    <submittedName>
        <fullName evidence="1">Uncharacterized protein</fullName>
    </submittedName>
</protein>
<proteinExistence type="predicted"/>
<accession>A0A381RT83</accession>
<evidence type="ECO:0000313" key="1">
    <source>
        <dbReference type="EMBL" id="SUZ95082.1"/>
    </source>
</evidence>
<name>A0A381RT83_9ZZZZ</name>
<dbReference type="AlphaFoldDB" id="A0A381RT83"/>
<organism evidence="1">
    <name type="scientific">marine metagenome</name>
    <dbReference type="NCBI Taxonomy" id="408172"/>
    <lineage>
        <taxon>unclassified sequences</taxon>
        <taxon>metagenomes</taxon>
        <taxon>ecological metagenomes</taxon>
    </lineage>
</organism>
<gene>
    <name evidence="1" type="ORF">METZ01_LOCUS47936</name>
</gene>
<dbReference type="EMBL" id="UINC01002292">
    <property type="protein sequence ID" value="SUZ95082.1"/>
    <property type="molecule type" value="Genomic_DNA"/>
</dbReference>
<sequence>VERYSAIAPYTDVTGDLEGLPN</sequence>
<reference evidence="1" key="1">
    <citation type="submission" date="2018-05" db="EMBL/GenBank/DDBJ databases">
        <authorList>
            <person name="Lanie J.A."/>
            <person name="Ng W.-L."/>
            <person name="Kazmierczak K.M."/>
            <person name="Andrzejewski T.M."/>
            <person name="Davidsen T.M."/>
            <person name="Wayne K.J."/>
            <person name="Tettelin H."/>
            <person name="Glass J.I."/>
            <person name="Rusch D."/>
            <person name="Podicherti R."/>
            <person name="Tsui H.-C.T."/>
            <person name="Winkler M.E."/>
        </authorList>
    </citation>
    <scope>NUCLEOTIDE SEQUENCE</scope>
</reference>
<feature type="non-terminal residue" evidence="1">
    <location>
        <position position="1"/>
    </location>
</feature>